<protein>
    <submittedName>
        <fullName evidence="1">Uncharacterized protein</fullName>
    </submittedName>
</protein>
<gene>
    <name evidence="1" type="ORF">SLNWT_3915</name>
</gene>
<sequence length="44" mass="4038">MVLFGGCPAGCCCALIVVPLPRLAGGAGGAGGAGRRGHVGSGLT</sequence>
<dbReference type="Proteomes" id="UP000031523">
    <property type="component" value="Chromosome"/>
</dbReference>
<accession>A0A0B5F0A6</accession>
<evidence type="ECO:0000313" key="2">
    <source>
        <dbReference type="Proteomes" id="UP000031523"/>
    </source>
</evidence>
<dbReference type="EMBL" id="CP010519">
    <property type="protein sequence ID" value="AJE84291.1"/>
    <property type="molecule type" value="Genomic_DNA"/>
</dbReference>
<reference evidence="1 2" key="1">
    <citation type="submission" date="2015-01" db="EMBL/GenBank/DDBJ databases">
        <title>Enhanced salinomycin production by adjusting the supply of polyketide extender units in Streptomyce albus DSM 41398.</title>
        <authorList>
            <person name="Lu C."/>
        </authorList>
    </citation>
    <scope>NUCLEOTIDE SEQUENCE [LARGE SCALE GENOMIC DNA]</scope>
    <source>
        <strain evidence="2">ATCC 21838 / DSM 41398 / FERM P-419 / JCM 4703 / NBRC 107858</strain>
    </source>
</reference>
<organism evidence="1 2">
    <name type="scientific">Streptomyces albus (strain ATCC 21838 / DSM 41398 / FERM P-419 / JCM 4703 / NBRC 107858)</name>
    <dbReference type="NCBI Taxonomy" id="1081613"/>
    <lineage>
        <taxon>Bacteria</taxon>
        <taxon>Bacillati</taxon>
        <taxon>Actinomycetota</taxon>
        <taxon>Actinomycetes</taxon>
        <taxon>Kitasatosporales</taxon>
        <taxon>Streptomycetaceae</taxon>
        <taxon>Streptomyces</taxon>
    </lineage>
</organism>
<keyword evidence="2" id="KW-1185">Reference proteome</keyword>
<dbReference type="KEGG" id="sals:SLNWT_3915"/>
<evidence type="ECO:0000313" key="1">
    <source>
        <dbReference type="EMBL" id="AJE84291.1"/>
    </source>
</evidence>
<name>A0A0B5F0A6_STRA4</name>
<dbReference type="AlphaFoldDB" id="A0A0B5F0A6"/>
<proteinExistence type="predicted"/>